<evidence type="ECO:0000313" key="2">
    <source>
        <dbReference type="Proteomes" id="UP001225596"/>
    </source>
</evidence>
<organism evidence="1 2">
    <name type="scientific">Keguizhuia sedimenti</name>
    <dbReference type="NCBI Taxonomy" id="3064264"/>
    <lineage>
        <taxon>Bacteria</taxon>
        <taxon>Pseudomonadati</taxon>
        <taxon>Pseudomonadota</taxon>
        <taxon>Betaproteobacteria</taxon>
        <taxon>Burkholderiales</taxon>
        <taxon>Oxalobacteraceae</taxon>
        <taxon>Keguizhuia</taxon>
    </lineage>
</organism>
<dbReference type="Proteomes" id="UP001225596">
    <property type="component" value="Unassembled WGS sequence"/>
</dbReference>
<protein>
    <submittedName>
        <fullName evidence="1">Uncharacterized protein</fullName>
    </submittedName>
</protein>
<sequence>MTEQIKIQGLTLDWWEACYRPGMPEFAGGTWAYTVEAADTVRLVFGNAGPYKSENQRTPVFTHAVTIPAEVAVDLAEALLKHFAANRHSQPRTSGEL</sequence>
<comment type="caution">
    <text evidence="1">The sequence shown here is derived from an EMBL/GenBank/DDBJ whole genome shotgun (WGS) entry which is preliminary data.</text>
</comment>
<keyword evidence="2" id="KW-1185">Reference proteome</keyword>
<dbReference type="RefSeq" id="WP_338437666.1">
    <property type="nucleotide sequence ID" value="NZ_JAUYVH010000012.1"/>
</dbReference>
<evidence type="ECO:0000313" key="1">
    <source>
        <dbReference type="EMBL" id="MDQ9171721.1"/>
    </source>
</evidence>
<gene>
    <name evidence="1" type="ORF">Q8A64_15005</name>
</gene>
<reference evidence="1 2" key="1">
    <citation type="submission" date="2023-08" db="EMBL/GenBank/DDBJ databases">
        <title>Oxalobacteraceae gen .nov., isolated from river sludge outside the plant.</title>
        <authorList>
            <person name="Zhao S.Y."/>
        </authorList>
    </citation>
    <scope>NUCLEOTIDE SEQUENCE [LARGE SCALE GENOMIC DNA]</scope>
    <source>
        <strain evidence="1 2">R-40</strain>
    </source>
</reference>
<proteinExistence type="predicted"/>
<accession>A0ABU1BTJ3</accession>
<dbReference type="EMBL" id="JAUYVH010000012">
    <property type="protein sequence ID" value="MDQ9171721.1"/>
    <property type="molecule type" value="Genomic_DNA"/>
</dbReference>
<name>A0ABU1BTJ3_9BURK</name>